<evidence type="ECO:0000256" key="1">
    <source>
        <dbReference type="SAM" id="SignalP"/>
    </source>
</evidence>
<feature type="signal peptide" evidence="1">
    <location>
        <begin position="1"/>
        <end position="25"/>
    </location>
</feature>
<comment type="caution">
    <text evidence="2">The sequence shown here is derived from an EMBL/GenBank/DDBJ whole genome shotgun (WGS) entry which is preliminary data.</text>
</comment>
<proteinExistence type="predicted"/>
<reference evidence="2 3" key="1">
    <citation type="journal article" date="2011" name="Front. Microbiol.">
        <title>Genomic signatures of strain selection and enhancement in Bacillus atrophaeus var. globigii, a historical biowarfare simulant.</title>
        <authorList>
            <person name="Gibbons H.S."/>
            <person name="Broomall S.M."/>
            <person name="McNew L.A."/>
            <person name="Daligault H."/>
            <person name="Chapman C."/>
            <person name="Bruce D."/>
            <person name="Karavis M."/>
            <person name="Krepps M."/>
            <person name="McGregor P.A."/>
            <person name="Hong C."/>
            <person name="Park K.H."/>
            <person name="Akmal A."/>
            <person name="Feldman A."/>
            <person name="Lin J.S."/>
            <person name="Chang W.E."/>
            <person name="Higgs B.W."/>
            <person name="Demirev P."/>
            <person name="Lindquist J."/>
            <person name="Liem A."/>
            <person name="Fochler E."/>
            <person name="Read T.D."/>
            <person name="Tapia R."/>
            <person name="Johnson S."/>
            <person name="Bishop-Lilly K.A."/>
            <person name="Detter C."/>
            <person name="Han C."/>
            <person name="Sozhamannan S."/>
            <person name="Rosenzweig C.N."/>
            <person name="Skowronski E.W."/>
        </authorList>
    </citation>
    <scope>NUCLEOTIDE SEQUENCE [LARGE SCALE GENOMIC DNA]</scope>
    <source>
        <strain evidence="2 3">CL-SP19</strain>
    </source>
</reference>
<feature type="chain" id="PRO_5019518029" evidence="1">
    <location>
        <begin position="26"/>
        <end position="167"/>
    </location>
</feature>
<dbReference type="OrthoDB" id="270335at2"/>
<dbReference type="Gene3D" id="3.90.190.10">
    <property type="entry name" value="Protein tyrosine phosphatase superfamily"/>
    <property type="match status" value="1"/>
</dbReference>
<keyword evidence="3" id="KW-1185">Reference proteome</keyword>
<keyword evidence="1" id="KW-0732">Signal</keyword>
<evidence type="ECO:0000313" key="2">
    <source>
        <dbReference type="EMBL" id="RUO76232.1"/>
    </source>
</evidence>
<accession>A0A432ZFW4</accession>
<dbReference type="RefSeq" id="WP_126784953.1">
    <property type="nucleotide sequence ID" value="NZ_PIQF01000002.1"/>
</dbReference>
<protein>
    <submittedName>
        <fullName evidence="2">Serine/threonine protein phosphatase</fullName>
    </submittedName>
</protein>
<dbReference type="Proteomes" id="UP000287908">
    <property type="component" value="Unassembled WGS sequence"/>
</dbReference>
<dbReference type="EMBL" id="PIQF01000002">
    <property type="protein sequence ID" value="RUO76232.1"/>
    <property type="molecule type" value="Genomic_DNA"/>
</dbReference>
<organism evidence="2 3">
    <name type="scientific">Idiomarina seosinensis</name>
    <dbReference type="NCBI Taxonomy" id="281739"/>
    <lineage>
        <taxon>Bacteria</taxon>
        <taxon>Pseudomonadati</taxon>
        <taxon>Pseudomonadota</taxon>
        <taxon>Gammaproteobacteria</taxon>
        <taxon>Alteromonadales</taxon>
        <taxon>Idiomarinaceae</taxon>
        <taxon>Idiomarina</taxon>
    </lineage>
</organism>
<gene>
    <name evidence="2" type="ORF">CWI81_08990</name>
</gene>
<evidence type="ECO:0000313" key="3">
    <source>
        <dbReference type="Proteomes" id="UP000287908"/>
    </source>
</evidence>
<dbReference type="SUPFAM" id="SSF52799">
    <property type="entry name" value="(Phosphotyrosine protein) phosphatases II"/>
    <property type="match status" value="1"/>
</dbReference>
<dbReference type="AlphaFoldDB" id="A0A432ZFW4"/>
<sequence>MLKSLMWTLAFVMVSAAGSSMPAQAKGIEEPTQVTDRIWVMGVPDKQDIEYFKEQGGEVVISLLSIKEMAGSAETQWTTSNKLAFYHVPVDGAMGVTFDNARALDKLLLMNVDKTVLVHCASANRVGALFALRAAWLDGQSKEKALEIGRQHGMRSLESKVSKMLAE</sequence>
<name>A0A432ZFW4_9GAMM</name>
<dbReference type="InterPro" id="IPR029021">
    <property type="entry name" value="Prot-tyrosine_phosphatase-like"/>
</dbReference>